<dbReference type="InterPro" id="IPR036388">
    <property type="entry name" value="WH-like_DNA-bd_sf"/>
</dbReference>
<dbReference type="Gene3D" id="1.10.10.10">
    <property type="entry name" value="Winged helix-like DNA-binding domain superfamily/Winged helix DNA-binding domain"/>
    <property type="match status" value="1"/>
</dbReference>
<name>A0A6M3IJ48_9ZZZZ</name>
<accession>A0A6M3IJ48</accession>
<gene>
    <name evidence="1" type="ORF">MM415B01653_0009</name>
</gene>
<protein>
    <submittedName>
        <fullName evidence="1">Putative DNA binding, helix-turn-helix domain containing protein</fullName>
    </submittedName>
</protein>
<reference evidence="1" key="1">
    <citation type="submission" date="2020-03" db="EMBL/GenBank/DDBJ databases">
        <title>The deep terrestrial virosphere.</title>
        <authorList>
            <person name="Holmfeldt K."/>
            <person name="Nilsson E."/>
            <person name="Simone D."/>
            <person name="Lopez-Fernandez M."/>
            <person name="Wu X."/>
            <person name="de Brujin I."/>
            <person name="Lundin D."/>
            <person name="Andersson A."/>
            <person name="Bertilsson S."/>
            <person name="Dopson M."/>
        </authorList>
    </citation>
    <scope>NUCLEOTIDE SEQUENCE</scope>
    <source>
        <strain evidence="1">MM415B01653</strain>
    </source>
</reference>
<dbReference type="EMBL" id="MT141270">
    <property type="protein sequence ID" value="QJA57385.1"/>
    <property type="molecule type" value="Genomic_DNA"/>
</dbReference>
<organism evidence="1">
    <name type="scientific">viral metagenome</name>
    <dbReference type="NCBI Taxonomy" id="1070528"/>
    <lineage>
        <taxon>unclassified sequences</taxon>
        <taxon>metagenomes</taxon>
        <taxon>organismal metagenomes</taxon>
    </lineage>
</organism>
<dbReference type="AlphaFoldDB" id="A0A6M3IJ48"/>
<sequence length="429" mass="48807">MDEKKKNKFVSKYYTIPAEVFYDSNLTDTAKFLFPIIESLDNVDGCFASNEYLAEILKVSAPTITRSVSVLIQFGYIEKIGFDGRKRILRLSKEYRRKGRLEAIKDFENRLDKAEEFEYADSLAMNSLPNHERLDIYNRLNIIDKNSSKEELVPDGTPAPGSRLNRLSKGEKIRLKMLLDKDIPAPKPHKTPKPLPVVPQNIQSLIDSWNALGLRQHARPDTKLYKDLMTMLKGLLRGTLFKGLIKEYANRSFSEEEILAVFSSIKQAAIPANGIVSSTAGDYFKHVSLSDVIYNYRTKRSWFLNFFENPKNPLAQSVPLNDDPQPVVTNTFKRFYHKEVLGGASYKISNIEENKFRLGAKKTIDFLNANRNSFIGIAGLQDLASLVCDALRDSVRDQVKDLEPGHFCSDRTFRKILPAYLHSQGLLAQ</sequence>
<dbReference type="SUPFAM" id="SSF46785">
    <property type="entry name" value="Winged helix' DNA-binding domain"/>
    <property type="match status" value="1"/>
</dbReference>
<proteinExistence type="predicted"/>
<dbReference type="InterPro" id="IPR036390">
    <property type="entry name" value="WH_DNA-bd_sf"/>
</dbReference>
<evidence type="ECO:0000313" key="1">
    <source>
        <dbReference type="EMBL" id="QJA57385.1"/>
    </source>
</evidence>
<dbReference type="Pfam" id="PF13730">
    <property type="entry name" value="HTH_36"/>
    <property type="match status" value="1"/>
</dbReference>